<evidence type="ECO:0000256" key="3">
    <source>
        <dbReference type="ARBA" id="ARBA00007931"/>
    </source>
</evidence>
<evidence type="ECO:0000256" key="9">
    <source>
        <dbReference type="ARBA" id="ARBA00023049"/>
    </source>
</evidence>
<dbReference type="GO" id="GO:0046872">
    <property type="term" value="F:metal ion binding"/>
    <property type="evidence" value="ECO:0007669"/>
    <property type="project" value="UniProtKB-KW"/>
</dbReference>
<dbReference type="GO" id="GO:0006508">
    <property type="term" value="P:proteolysis"/>
    <property type="evidence" value="ECO:0007669"/>
    <property type="project" value="UniProtKB-KW"/>
</dbReference>
<keyword evidence="14" id="KW-1185">Reference proteome</keyword>
<dbReference type="Pfam" id="PF02163">
    <property type="entry name" value="Peptidase_M50"/>
    <property type="match status" value="1"/>
</dbReference>
<evidence type="ECO:0000256" key="6">
    <source>
        <dbReference type="ARBA" id="ARBA00022801"/>
    </source>
</evidence>
<evidence type="ECO:0000256" key="4">
    <source>
        <dbReference type="ARBA" id="ARBA00022670"/>
    </source>
</evidence>
<feature type="transmembrane region" description="Helical" evidence="11">
    <location>
        <begin position="349"/>
        <end position="368"/>
    </location>
</feature>
<keyword evidence="9 11" id="KW-0482">Metalloprotease</keyword>
<dbReference type="InterPro" id="IPR036034">
    <property type="entry name" value="PDZ_sf"/>
</dbReference>
<dbReference type="InterPro" id="IPR008915">
    <property type="entry name" value="Peptidase_M50"/>
</dbReference>
<dbReference type="InterPro" id="IPR041489">
    <property type="entry name" value="PDZ_6"/>
</dbReference>
<evidence type="ECO:0000256" key="2">
    <source>
        <dbReference type="ARBA" id="ARBA00004141"/>
    </source>
</evidence>
<dbReference type="InterPro" id="IPR001478">
    <property type="entry name" value="PDZ"/>
</dbReference>
<evidence type="ECO:0000256" key="1">
    <source>
        <dbReference type="ARBA" id="ARBA00001947"/>
    </source>
</evidence>
<name>A0A8J4H324_9BACL</name>
<dbReference type="PROSITE" id="PS50106">
    <property type="entry name" value="PDZ"/>
    <property type="match status" value="1"/>
</dbReference>
<keyword evidence="7 11" id="KW-0862">Zinc</keyword>
<feature type="transmembrane region" description="Helical" evidence="11">
    <location>
        <begin position="395"/>
        <end position="414"/>
    </location>
</feature>
<dbReference type="AlphaFoldDB" id="A0A8J4H324"/>
<dbReference type="Proteomes" id="UP000677918">
    <property type="component" value="Unassembled WGS sequence"/>
</dbReference>
<dbReference type="PANTHER" id="PTHR42837:SF2">
    <property type="entry name" value="MEMBRANE METALLOPROTEASE ARASP2, CHLOROPLASTIC-RELATED"/>
    <property type="match status" value="1"/>
</dbReference>
<dbReference type="Pfam" id="PF17820">
    <property type="entry name" value="PDZ_6"/>
    <property type="match status" value="1"/>
</dbReference>
<dbReference type="EMBL" id="BOVK01000016">
    <property type="protein sequence ID" value="GIQ68606.1"/>
    <property type="molecule type" value="Genomic_DNA"/>
</dbReference>
<dbReference type="NCBIfam" id="TIGR00054">
    <property type="entry name" value="RIP metalloprotease RseP"/>
    <property type="match status" value="1"/>
</dbReference>
<keyword evidence="8 11" id="KW-1133">Transmembrane helix</keyword>
<comment type="cofactor">
    <cofactor evidence="1 11">
        <name>Zn(2+)</name>
        <dbReference type="ChEBI" id="CHEBI:29105"/>
    </cofactor>
</comment>
<dbReference type="SMART" id="SM00228">
    <property type="entry name" value="PDZ"/>
    <property type="match status" value="1"/>
</dbReference>
<keyword evidence="6 11" id="KW-0378">Hydrolase</keyword>
<gene>
    <name evidence="13" type="ORF">XYCOK13_14300</name>
</gene>
<dbReference type="SUPFAM" id="SSF50156">
    <property type="entry name" value="PDZ domain-like"/>
    <property type="match status" value="1"/>
</dbReference>
<keyword evidence="11" id="KW-0479">Metal-binding</keyword>
<proteinExistence type="inferred from homology"/>
<accession>A0A8J4H324</accession>
<feature type="domain" description="PDZ" evidence="12">
    <location>
        <begin position="205"/>
        <end position="271"/>
    </location>
</feature>
<feature type="transmembrane region" description="Helical" evidence="11">
    <location>
        <begin position="169"/>
        <end position="192"/>
    </location>
</feature>
<dbReference type="GO" id="GO:0016020">
    <property type="term" value="C:membrane"/>
    <property type="evidence" value="ECO:0007669"/>
    <property type="project" value="UniProtKB-SubCell"/>
</dbReference>
<keyword evidence="10 11" id="KW-0472">Membrane</keyword>
<dbReference type="Gene3D" id="2.30.42.10">
    <property type="match status" value="1"/>
</dbReference>
<comment type="subcellular location">
    <subcellularLocation>
        <location evidence="2">Membrane</location>
        <topology evidence="2">Multi-pass membrane protein</topology>
    </subcellularLocation>
</comment>
<comment type="caution">
    <text evidence="13">The sequence shown here is derived from an EMBL/GenBank/DDBJ whole genome shotgun (WGS) entry which is preliminary data.</text>
</comment>
<evidence type="ECO:0000256" key="8">
    <source>
        <dbReference type="ARBA" id="ARBA00022989"/>
    </source>
</evidence>
<dbReference type="CDD" id="cd06163">
    <property type="entry name" value="S2P-M50_PDZ_RseP-like"/>
    <property type="match status" value="1"/>
</dbReference>
<evidence type="ECO:0000256" key="5">
    <source>
        <dbReference type="ARBA" id="ARBA00022692"/>
    </source>
</evidence>
<sequence length="423" mass="46846">MTAEGILLTVVMFFLLVGIHEFGHFYFAKRAGILVREFAIGFGPKVFSYKRKETRYTLRLLPIGGFVRMAGEDPEIVQINPGHRVAVRIEDGKVTRFYTDGVEGRADCLVGTVERIDLEKELVMEWEVDGERQIWPVHEQASIVSKGMDMQIAPLDRQFGGKTVGQRSMAIFAGPMMNFVLAFILFLTVVYMTGIPNGEPTTTEVMSVEQNSPADRGGLVQGDVIVSVNGEEIGIDRERLINLIEQNPEQTMEWTVSRDGESVTLQVTPANEGGVGKVGIGIGSNVPTRTPNVWEALERSAVIMKDSTVVIFDGLKQLVTLQLKLDDLGGPVRITEVTGDAVSRGMDVYVFWAGMLSLYLGIFNLLPFPALDGSRLLFLGLEAVRGRPVDPNRESMVHFIGFALLMLLMIAVTYNDILRLFRS</sequence>
<evidence type="ECO:0000313" key="14">
    <source>
        <dbReference type="Proteomes" id="UP000677918"/>
    </source>
</evidence>
<dbReference type="InterPro" id="IPR004387">
    <property type="entry name" value="Pept_M50_Zn"/>
</dbReference>
<keyword evidence="4" id="KW-0645">Protease</keyword>
<dbReference type="GO" id="GO:0004222">
    <property type="term" value="F:metalloendopeptidase activity"/>
    <property type="evidence" value="ECO:0007669"/>
    <property type="project" value="InterPro"/>
</dbReference>
<dbReference type="PANTHER" id="PTHR42837">
    <property type="entry name" value="REGULATOR OF SIGMA-E PROTEASE RSEP"/>
    <property type="match status" value="1"/>
</dbReference>
<keyword evidence="5 11" id="KW-0812">Transmembrane</keyword>
<organism evidence="13 14">
    <name type="scientific">Xylanibacillus composti</name>
    <dbReference type="NCBI Taxonomy" id="1572762"/>
    <lineage>
        <taxon>Bacteria</taxon>
        <taxon>Bacillati</taxon>
        <taxon>Bacillota</taxon>
        <taxon>Bacilli</taxon>
        <taxon>Bacillales</taxon>
        <taxon>Paenibacillaceae</taxon>
        <taxon>Xylanibacillus</taxon>
    </lineage>
</organism>
<protein>
    <recommendedName>
        <fullName evidence="11">Zinc metalloprotease</fullName>
        <ecNumber evidence="11">3.4.24.-</ecNumber>
    </recommendedName>
</protein>
<evidence type="ECO:0000259" key="12">
    <source>
        <dbReference type="PROSITE" id="PS50106"/>
    </source>
</evidence>
<evidence type="ECO:0000256" key="10">
    <source>
        <dbReference type="ARBA" id="ARBA00023136"/>
    </source>
</evidence>
<evidence type="ECO:0000313" key="13">
    <source>
        <dbReference type="EMBL" id="GIQ68606.1"/>
    </source>
</evidence>
<evidence type="ECO:0000256" key="7">
    <source>
        <dbReference type="ARBA" id="ARBA00022833"/>
    </source>
</evidence>
<evidence type="ECO:0000256" key="11">
    <source>
        <dbReference type="RuleBase" id="RU362031"/>
    </source>
</evidence>
<comment type="similarity">
    <text evidence="3 11">Belongs to the peptidase M50B family.</text>
</comment>
<dbReference type="EC" id="3.4.24.-" evidence="11"/>
<reference evidence="13" key="1">
    <citation type="submission" date="2021-04" db="EMBL/GenBank/DDBJ databases">
        <title>Draft genome sequence of Xylanibacillus composti strain K13.</title>
        <authorList>
            <person name="Uke A."/>
            <person name="Chhe C."/>
            <person name="Baramee S."/>
            <person name="Kosugi A."/>
        </authorList>
    </citation>
    <scope>NUCLEOTIDE SEQUENCE</scope>
    <source>
        <strain evidence="13">K13</strain>
    </source>
</reference>
<feature type="transmembrane region" description="Helical" evidence="11">
    <location>
        <begin position="6"/>
        <end position="27"/>
    </location>
</feature>